<name>A0ABV0GG70_9BURK</name>
<reference evidence="1 2" key="1">
    <citation type="submission" date="2024-05" db="EMBL/GenBank/DDBJ databases">
        <title>Roseateles sp. 2.12 16S ribosomal RNA gene Genome sequencing and assembly.</title>
        <authorList>
            <person name="Woo H."/>
        </authorList>
    </citation>
    <scope>NUCLEOTIDE SEQUENCE [LARGE SCALE GENOMIC DNA]</scope>
    <source>
        <strain evidence="1 2">2.12</strain>
    </source>
</reference>
<protein>
    <submittedName>
        <fullName evidence="1">Uncharacterized protein</fullName>
    </submittedName>
</protein>
<dbReference type="Proteomes" id="UP001462640">
    <property type="component" value="Unassembled WGS sequence"/>
</dbReference>
<proteinExistence type="predicted"/>
<organism evidence="1 2">
    <name type="scientific">Roseateles flavus</name>
    <dbReference type="NCBI Taxonomy" id="3149041"/>
    <lineage>
        <taxon>Bacteria</taxon>
        <taxon>Pseudomonadati</taxon>
        <taxon>Pseudomonadota</taxon>
        <taxon>Betaproteobacteria</taxon>
        <taxon>Burkholderiales</taxon>
        <taxon>Sphaerotilaceae</taxon>
        <taxon>Roseateles</taxon>
    </lineage>
</organism>
<evidence type="ECO:0000313" key="2">
    <source>
        <dbReference type="Proteomes" id="UP001462640"/>
    </source>
</evidence>
<sequence length="115" mass="12165">MSSLFADALKSTAETFLNRLRDVINAEPAIAIAERLMSALNATGIRTEAHYMPKTGVLLVCLIEAADVGAATAVMQDECRALGLGASPDGKRAFVIHATGTPGPARIRLEWKGTQ</sequence>
<accession>A0ABV0GG70</accession>
<comment type="caution">
    <text evidence="1">The sequence shown here is derived from an EMBL/GenBank/DDBJ whole genome shotgun (WGS) entry which is preliminary data.</text>
</comment>
<gene>
    <name evidence="1" type="ORF">ABDJ40_14810</name>
</gene>
<evidence type="ECO:0000313" key="1">
    <source>
        <dbReference type="EMBL" id="MEO3714034.1"/>
    </source>
</evidence>
<dbReference type="RefSeq" id="WP_347610979.1">
    <property type="nucleotide sequence ID" value="NZ_JBDPZC010000006.1"/>
</dbReference>
<keyword evidence="2" id="KW-1185">Reference proteome</keyword>
<dbReference type="EMBL" id="JBDPZC010000006">
    <property type="protein sequence ID" value="MEO3714034.1"/>
    <property type="molecule type" value="Genomic_DNA"/>
</dbReference>